<dbReference type="InterPro" id="IPR029063">
    <property type="entry name" value="SAM-dependent_MTases_sf"/>
</dbReference>
<evidence type="ECO:0000313" key="5">
    <source>
        <dbReference type="Proteomes" id="UP000719942"/>
    </source>
</evidence>
<dbReference type="SUPFAM" id="SSF53335">
    <property type="entry name" value="S-adenosyl-L-methionine-dependent methyltransferases"/>
    <property type="match status" value="1"/>
</dbReference>
<feature type="region of interest" description="Disordered" evidence="3">
    <location>
        <begin position="1"/>
        <end position="21"/>
    </location>
</feature>
<dbReference type="EMBL" id="JAGFNZ010000001">
    <property type="protein sequence ID" value="MBW7571668.1"/>
    <property type="molecule type" value="Genomic_DNA"/>
</dbReference>
<proteinExistence type="predicted"/>
<dbReference type="Pfam" id="PF03602">
    <property type="entry name" value="Cons_hypoth95"/>
    <property type="match status" value="1"/>
</dbReference>
<keyword evidence="1 4" id="KW-0489">Methyltransferase</keyword>
<evidence type="ECO:0000256" key="2">
    <source>
        <dbReference type="ARBA" id="ARBA00022679"/>
    </source>
</evidence>
<dbReference type="InterPro" id="IPR002052">
    <property type="entry name" value="DNA_methylase_N6_adenine_CS"/>
</dbReference>
<sequence>MRVITGSARGSRLTTLEGDSVRPTPERVKEALFSALQFQIEGRRVLDLFAGSGQLGIEALSRGAKQAVFVDASKNSVSVVQKNLEHTGLSENAVVKTMDFAAFLLQNREHFDLAFLDPPYRTGLLQRALPLTAEVMNTGGTIICEHPRDEEMPQEAGNFVLARSYRHGKIQLTLYRHKDVTE</sequence>
<dbReference type="PANTHER" id="PTHR43542:SF1">
    <property type="entry name" value="METHYLTRANSFERASE"/>
    <property type="match status" value="1"/>
</dbReference>
<dbReference type="CDD" id="cd02440">
    <property type="entry name" value="AdoMet_MTases"/>
    <property type="match status" value="1"/>
</dbReference>
<dbReference type="GO" id="GO:0052913">
    <property type="term" value="F:16S rRNA (guanine(966)-N(2))-methyltransferase activity"/>
    <property type="evidence" value="ECO:0007669"/>
    <property type="project" value="UniProtKB-EC"/>
</dbReference>
<dbReference type="Gene3D" id="3.40.50.150">
    <property type="entry name" value="Vaccinia Virus protein VP39"/>
    <property type="match status" value="1"/>
</dbReference>
<reference evidence="4 5" key="1">
    <citation type="submission" date="2021-03" db="EMBL/GenBank/DDBJ databases">
        <title>Caproiciproducens sp. nov. isolated from feces of cow.</title>
        <authorList>
            <person name="Choi J.-Y."/>
        </authorList>
    </citation>
    <scope>NUCLEOTIDE SEQUENCE [LARGE SCALE GENOMIC DNA]</scope>
    <source>
        <strain evidence="4 5">AGMB10547</strain>
    </source>
</reference>
<keyword evidence="5" id="KW-1185">Reference proteome</keyword>
<dbReference type="EC" id="2.1.1.171" evidence="4"/>
<evidence type="ECO:0000256" key="3">
    <source>
        <dbReference type="SAM" id="MobiDB-lite"/>
    </source>
</evidence>
<organism evidence="4 5">
    <name type="scientific">Caproiciproducens faecalis</name>
    <dbReference type="NCBI Taxonomy" id="2820301"/>
    <lineage>
        <taxon>Bacteria</taxon>
        <taxon>Bacillati</taxon>
        <taxon>Bacillota</taxon>
        <taxon>Clostridia</taxon>
        <taxon>Eubacteriales</taxon>
        <taxon>Acutalibacteraceae</taxon>
        <taxon>Caproiciproducens</taxon>
    </lineage>
</organism>
<dbReference type="RefSeq" id="WP_219964060.1">
    <property type="nucleotide sequence ID" value="NZ_JAGFNZ010000001.1"/>
</dbReference>
<dbReference type="InterPro" id="IPR004398">
    <property type="entry name" value="RNA_MeTrfase_RsmD"/>
</dbReference>
<accession>A0ABS7DK68</accession>
<comment type="caution">
    <text evidence="4">The sequence shown here is derived from an EMBL/GenBank/DDBJ whole genome shotgun (WGS) entry which is preliminary data.</text>
</comment>
<dbReference type="NCBIfam" id="TIGR00095">
    <property type="entry name" value="16S rRNA (guanine(966)-N(2))-methyltransferase RsmD"/>
    <property type="match status" value="1"/>
</dbReference>
<gene>
    <name evidence="4" type="primary">rsmD</name>
    <name evidence="4" type="ORF">J5W02_02475</name>
</gene>
<dbReference type="Proteomes" id="UP000719942">
    <property type="component" value="Unassembled WGS sequence"/>
</dbReference>
<protein>
    <submittedName>
        <fullName evidence="4">16S rRNA (Guanine(966)-N(2))-methyltransferase RsmD</fullName>
        <ecNumber evidence="4">2.1.1.171</ecNumber>
    </submittedName>
</protein>
<dbReference type="PANTHER" id="PTHR43542">
    <property type="entry name" value="METHYLTRANSFERASE"/>
    <property type="match status" value="1"/>
</dbReference>
<dbReference type="PROSITE" id="PS00092">
    <property type="entry name" value="N6_MTASE"/>
    <property type="match status" value="1"/>
</dbReference>
<name>A0ABS7DK68_9FIRM</name>
<dbReference type="PIRSF" id="PIRSF004553">
    <property type="entry name" value="CHP00095"/>
    <property type="match status" value="1"/>
</dbReference>
<evidence type="ECO:0000313" key="4">
    <source>
        <dbReference type="EMBL" id="MBW7571668.1"/>
    </source>
</evidence>
<keyword evidence="2 4" id="KW-0808">Transferase</keyword>
<evidence type="ECO:0000256" key="1">
    <source>
        <dbReference type="ARBA" id="ARBA00022603"/>
    </source>
</evidence>